<dbReference type="SUPFAM" id="SSF48452">
    <property type="entry name" value="TPR-like"/>
    <property type="match status" value="1"/>
</dbReference>
<dbReference type="AlphaFoldDB" id="L0DYU9"/>
<accession>L0DYU9</accession>
<dbReference type="PATRIC" id="fig|1255043.3.peg.2520"/>
<dbReference type="KEGG" id="tni:TVNIR_2497"/>
<keyword evidence="3" id="KW-1185">Reference proteome</keyword>
<reference evidence="2" key="1">
    <citation type="submission" date="2015-12" db="EMBL/GenBank/DDBJ databases">
        <authorList>
            <person name="Tikhonova T.V."/>
            <person name="Pavlov A.R."/>
            <person name="Beletsky A.V."/>
            <person name="Mardanov A.V."/>
            <person name="Sorokin D.Y."/>
            <person name="Ravin N.V."/>
            <person name="Popov V.O."/>
        </authorList>
    </citation>
    <scope>NUCLEOTIDE SEQUENCE</scope>
    <source>
        <strain evidence="2">DSM 14787</strain>
    </source>
</reference>
<organism evidence="2 3">
    <name type="scientific">Thioalkalivibrio nitratireducens (strain DSM 14787 / UNIQEM 213 / ALEN2)</name>
    <dbReference type="NCBI Taxonomy" id="1255043"/>
    <lineage>
        <taxon>Bacteria</taxon>
        <taxon>Pseudomonadati</taxon>
        <taxon>Pseudomonadota</taxon>
        <taxon>Gammaproteobacteria</taxon>
        <taxon>Chromatiales</taxon>
        <taxon>Ectothiorhodospiraceae</taxon>
        <taxon>Thioalkalivibrio</taxon>
    </lineage>
</organism>
<dbReference type="RefSeq" id="WP_015259256.1">
    <property type="nucleotide sequence ID" value="NC_019902.2"/>
</dbReference>
<dbReference type="Gene3D" id="1.25.40.10">
    <property type="entry name" value="Tetratricopeptide repeat domain"/>
    <property type="match status" value="1"/>
</dbReference>
<dbReference type="PROSITE" id="PS51257">
    <property type="entry name" value="PROKAR_LIPOPROTEIN"/>
    <property type="match status" value="1"/>
</dbReference>
<evidence type="ECO:0000313" key="3">
    <source>
        <dbReference type="Proteomes" id="UP000010809"/>
    </source>
</evidence>
<dbReference type="eggNOG" id="COG0457">
    <property type="taxonomic scope" value="Bacteria"/>
</dbReference>
<evidence type="ECO:0000313" key="2">
    <source>
        <dbReference type="EMBL" id="AGA34140.1"/>
    </source>
</evidence>
<protein>
    <submittedName>
        <fullName evidence="2">Pilus assembly protein</fullName>
    </submittedName>
</protein>
<dbReference type="EMBL" id="CP003989">
    <property type="protein sequence ID" value="AGA34140.1"/>
    <property type="molecule type" value="Genomic_DNA"/>
</dbReference>
<dbReference type="Proteomes" id="UP000010809">
    <property type="component" value="Chromosome"/>
</dbReference>
<feature type="region of interest" description="Disordered" evidence="1">
    <location>
        <begin position="230"/>
        <end position="282"/>
    </location>
</feature>
<name>L0DYU9_THIND</name>
<dbReference type="InterPro" id="IPR011990">
    <property type="entry name" value="TPR-like_helical_dom_sf"/>
</dbReference>
<feature type="compositionally biased region" description="Basic and acidic residues" evidence="1">
    <location>
        <begin position="235"/>
        <end position="267"/>
    </location>
</feature>
<sequence>MAERFRLAWWLLVPLLASGCATVGDRLGKSERADREACASELDQDQKLTLNVVDQLVGDGRQYAALARLDTMPAELPEVALKRAQILRRIGRDEEAEQEFQRSLARCSSGHAHHGLGLLRADAGDYRAAAEHLKLAREHLPVDPRIRNDYGFVLMVLGETEEAHFELMSAMDLSDGDRRPIHNLLLLYFSEERIDAATALISRHGLSRSEVAEVELRVDELELLRGQRLPAAASRTDRNASADAPVEGRDSGERDSRPESSDGRLSPDELAMPPGMRSRPAR</sequence>
<dbReference type="STRING" id="1255043.TVNIR_2497"/>
<evidence type="ECO:0000256" key="1">
    <source>
        <dbReference type="SAM" id="MobiDB-lite"/>
    </source>
</evidence>
<proteinExistence type="predicted"/>
<gene>
    <name evidence="2" type="ordered locus">TVNIR_2497</name>
</gene>
<dbReference type="HOGENOM" id="CLU_069566_2_1_6"/>